<evidence type="ECO:0000256" key="3">
    <source>
        <dbReference type="ARBA" id="ARBA00022475"/>
    </source>
</evidence>
<evidence type="ECO:0000313" key="14">
    <source>
        <dbReference type="EMBL" id="TSL34626.1"/>
    </source>
</evidence>
<keyword evidence="15" id="KW-1185">Reference proteome</keyword>
<evidence type="ECO:0000256" key="4">
    <source>
        <dbReference type="ARBA" id="ARBA00022692"/>
    </source>
</evidence>
<accession>A0A556TYZ5</accession>
<dbReference type="GO" id="GO:0005886">
    <property type="term" value="C:plasma membrane"/>
    <property type="evidence" value="ECO:0007669"/>
    <property type="project" value="UniProtKB-SubCell"/>
</dbReference>
<evidence type="ECO:0000256" key="12">
    <source>
        <dbReference type="SAM" id="MobiDB-lite"/>
    </source>
</evidence>
<feature type="transmembrane region" description="Helical" evidence="13">
    <location>
        <begin position="178"/>
        <end position="199"/>
    </location>
</feature>
<feature type="region of interest" description="Disordered" evidence="12">
    <location>
        <begin position="65"/>
        <end position="171"/>
    </location>
</feature>
<keyword evidence="7" id="KW-0965">Cell junction</keyword>
<evidence type="ECO:0000256" key="2">
    <source>
        <dbReference type="ARBA" id="ARBA00008763"/>
    </source>
</evidence>
<gene>
    <name evidence="14" type="ORF">Baya_6839</name>
</gene>
<evidence type="ECO:0000256" key="9">
    <source>
        <dbReference type="ARBA" id="ARBA00023136"/>
    </source>
</evidence>
<protein>
    <recommendedName>
        <fullName evidence="11">CD99 antigen-like protein 2</fullName>
    </recommendedName>
</protein>
<keyword evidence="8 13" id="KW-1133">Transmembrane helix</keyword>
<sequence>MMMKHAHINNSGFAGLLRSGNVQVALTALAHANPRSTQVQNESSMGFGDCGKRGDTIAFWQGVATPKPKENEHGGGPIPVKPTIKSPIKPKEPVKPTAKPKDPGDFSLYDALPGKDKKNENNGGQFSDDDLLDLNNDGYQPDKGTGGKKGSGGSGGSGGYVDPTNEADYDNMPETGTIAGIVSAVAMALVGAVSSYISYQKKKFCFSIQQSLNADMVKAENPEAVVAQEPQATCCWCFTIQALFITLKRPHDRKEELKG</sequence>
<dbReference type="PANTHER" id="PTHR15076">
    <property type="entry name" value="CD99/MIC2 PROTEIN RELATED"/>
    <property type="match status" value="1"/>
</dbReference>
<evidence type="ECO:0000256" key="1">
    <source>
        <dbReference type="ARBA" id="ARBA00004282"/>
    </source>
</evidence>
<keyword evidence="6" id="KW-0130">Cell adhesion</keyword>
<comment type="subcellular location">
    <subcellularLocation>
        <location evidence="1">Cell junction</location>
    </subcellularLocation>
    <subcellularLocation>
        <location evidence="10">Cell membrane</location>
        <topology evidence="10">Single-pass type I membrane protein</topology>
        <orientation evidence="10">Extracellular side</orientation>
    </subcellularLocation>
</comment>
<reference evidence="14 15" key="1">
    <citation type="journal article" date="2019" name="Genome Biol. Evol.">
        <title>Whole-Genome Sequencing of the Giant Devil Catfish, Bagarius yarrelli.</title>
        <authorList>
            <person name="Jiang W."/>
            <person name="Lv Y."/>
            <person name="Cheng L."/>
            <person name="Yang K."/>
            <person name="Chao B."/>
            <person name="Wang X."/>
            <person name="Li Y."/>
            <person name="Pan X."/>
            <person name="You X."/>
            <person name="Zhang Y."/>
            <person name="Yang J."/>
            <person name="Li J."/>
            <person name="Zhang X."/>
            <person name="Liu S."/>
            <person name="Sun C."/>
            <person name="Yang J."/>
            <person name="Shi Q."/>
        </authorList>
    </citation>
    <scope>NUCLEOTIDE SEQUENCE [LARGE SCALE GENOMIC DNA]</scope>
    <source>
        <strain evidence="14">JWS20170419001</strain>
        <tissue evidence="14">Muscle</tissue>
    </source>
</reference>
<evidence type="ECO:0000256" key="10">
    <source>
        <dbReference type="ARBA" id="ARBA00037814"/>
    </source>
</evidence>
<keyword evidence="5" id="KW-0732">Signal</keyword>
<dbReference type="Proteomes" id="UP000319801">
    <property type="component" value="Unassembled WGS sequence"/>
</dbReference>
<keyword evidence="3" id="KW-1003">Cell membrane</keyword>
<evidence type="ECO:0000256" key="6">
    <source>
        <dbReference type="ARBA" id="ARBA00022889"/>
    </source>
</evidence>
<evidence type="ECO:0000256" key="13">
    <source>
        <dbReference type="SAM" id="Phobius"/>
    </source>
</evidence>
<comment type="similarity">
    <text evidence="2">Belongs to the CD99 family.</text>
</comment>
<dbReference type="InterPro" id="IPR022078">
    <property type="entry name" value="CD99L2"/>
</dbReference>
<comment type="caution">
    <text evidence="14">The sequence shown here is derived from an EMBL/GenBank/DDBJ whole genome shotgun (WGS) entry which is preliminary data.</text>
</comment>
<name>A0A556TYZ5_BAGYA</name>
<evidence type="ECO:0000256" key="7">
    <source>
        <dbReference type="ARBA" id="ARBA00022949"/>
    </source>
</evidence>
<dbReference type="EMBL" id="VCAZ01000030">
    <property type="protein sequence ID" value="TSL34626.1"/>
    <property type="molecule type" value="Genomic_DNA"/>
</dbReference>
<dbReference type="OrthoDB" id="8961553at2759"/>
<keyword evidence="4 13" id="KW-0812">Transmembrane</keyword>
<feature type="compositionally biased region" description="Basic and acidic residues" evidence="12">
    <location>
        <begin position="89"/>
        <end position="104"/>
    </location>
</feature>
<evidence type="ECO:0000256" key="11">
    <source>
        <dbReference type="ARBA" id="ARBA00040427"/>
    </source>
</evidence>
<evidence type="ECO:0000256" key="5">
    <source>
        <dbReference type="ARBA" id="ARBA00022729"/>
    </source>
</evidence>
<feature type="compositionally biased region" description="Gly residues" evidence="12">
    <location>
        <begin position="147"/>
        <end position="159"/>
    </location>
</feature>
<proteinExistence type="inferred from homology"/>
<dbReference type="PANTHER" id="PTHR15076:SF12">
    <property type="entry name" value="CD99 ANTIGEN-LIKE PROTEIN 2"/>
    <property type="match status" value="1"/>
</dbReference>
<dbReference type="GO" id="GO:0070161">
    <property type="term" value="C:anchoring junction"/>
    <property type="evidence" value="ECO:0007669"/>
    <property type="project" value="UniProtKB-SubCell"/>
</dbReference>
<dbReference type="Pfam" id="PF12301">
    <property type="entry name" value="CD99L2"/>
    <property type="match status" value="1"/>
</dbReference>
<dbReference type="AlphaFoldDB" id="A0A556TYZ5"/>
<organism evidence="14 15">
    <name type="scientific">Bagarius yarrelli</name>
    <name type="common">Goonch</name>
    <name type="synonym">Bagrus yarrelli</name>
    <dbReference type="NCBI Taxonomy" id="175774"/>
    <lineage>
        <taxon>Eukaryota</taxon>
        <taxon>Metazoa</taxon>
        <taxon>Chordata</taxon>
        <taxon>Craniata</taxon>
        <taxon>Vertebrata</taxon>
        <taxon>Euteleostomi</taxon>
        <taxon>Actinopterygii</taxon>
        <taxon>Neopterygii</taxon>
        <taxon>Teleostei</taxon>
        <taxon>Ostariophysi</taxon>
        <taxon>Siluriformes</taxon>
        <taxon>Sisoridae</taxon>
        <taxon>Sisorinae</taxon>
        <taxon>Bagarius</taxon>
    </lineage>
</organism>
<evidence type="ECO:0000256" key="8">
    <source>
        <dbReference type="ARBA" id="ARBA00022989"/>
    </source>
</evidence>
<dbReference type="GO" id="GO:0007155">
    <property type="term" value="P:cell adhesion"/>
    <property type="evidence" value="ECO:0007669"/>
    <property type="project" value="UniProtKB-KW"/>
</dbReference>
<evidence type="ECO:0000313" key="15">
    <source>
        <dbReference type="Proteomes" id="UP000319801"/>
    </source>
</evidence>
<keyword evidence="9 13" id="KW-0472">Membrane</keyword>